<dbReference type="RefSeq" id="WP_187242871.1">
    <property type="nucleotide sequence ID" value="NZ_BAAAOK010000028.1"/>
</dbReference>
<evidence type="ECO:0000313" key="3">
    <source>
        <dbReference type="EMBL" id="MBC6465847.1"/>
    </source>
</evidence>
<organism evidence="3 4">
    <name type="scientific">Actinomadura alba</name>
    <dbReference type="NCBI Taxonomy" id="406431"/>
    <lineage>
        <taxon>Bacteria</taxon>
        <taxon>Bacillati</taxon>
        <taxon>Actinomycetota</taxon>
        <taxon>Actinomycetes</taxon>
        <taxon>Streptosporangiales</taxon>
        <taxon>Thermomonosporaceae</taxon>
        <taxon>Actinomadura</taxon>
    </lineage>
</organism>
<dbReference type="SUPFAM" id="SSF53850">
    <property type="entry name" value="Periplasmic binding protein-like II"/>
    <property type="match status" value="1"/>
</dbReference>
<evidence type="ECO:0000256" key="1">
    <source>
        <dbReference type="SAM" id="SignalP"/>
    </source>
</evidence>
<protein>
    <submittedName>
        <fullName evidence="3">ABC transporter substrate-binding protein</fullName>
    </submittedName>
</protein>
<dbReference type="Gene3D" id="3.10.105.10">
    <property type="entry name" value="Dipeptide-binding Protein, Domain 3"/>
    <property type="match status" value="1"/>
</dbReference>
<sequence>MTKFRVRGGMPLAMLSAAVATATVLAGCSTVTGGNDPKGAANRLTAAGTYAIESLDPHGAQGASTGTQFAGQAIFSRLVRPKPDGSLTGDLAKSWRANDDASEWTLTLREDATFSDGKPVTANDVVASFKRMMALDGPNAGNFPDYTMTATSGTEVVIKAPAPDAAIPGKLGLFYVIPADVKPDDTKFFDKPVGSGPFTVERYTPGEALVLVPNKKYWGKRAELGQVTIRNIPELSARLTALRTGEVDVVWGIPDDQLPALQGEKRLTVKTVPSTAVFTMWFNSSTRELADAKVRRALWQAVDFETIIKQLYPKTGTLADAPVAPVVLGHAAQSPVGHDPKAAQAALKAAGFDFSKKLRLQFANAEFRPFIQAVASDLAEIGVKVDALEKEQAVFTEDLLALKWDVNFQQLATPTFDAASNLGRLYTCAAKRNGYCDSKLDGLLAAAGSSTDEAERVKLYGRASEIIWRDAVGMFPMAVGIAYAWNGALEGFTPDPSGLPDFSTVKITGS</sequence>
<dbReference type="Pfam" id="PF00496">
    <property type="entry name" value="SBP_bac_5"/>
    <property type="match status" value="1"/>
</dbReference>
<reference evidence="3 4" key="1">
    <citation type="submission" date="2020-06" db="EMBL/GenBank/DDBJ databases">
        <title>Actinomadura xiongansis sp. nov., isolated from soil of Baiyangdian.</title>
        <authorList>
            <person name="Zhang X."/>
        </authorList>
    </citation>
    <scope>NUCLEOTIDE SEQUENCE [LARGE SCALE GENOMIC DNA]</scope>
    <source>
        <strain evidence="3 4">HBUM206468</strain>
    </source>
</reference>
<feature type="chain" id="PRO_5047091467" evidence="1">
    <location>
        <begin position="27"/>
        <end position="510"/>
    </location>
</feature>
<dbReference type="InterPro" id="IPR030678">
    <property type="entry name" value="Peptide/Ni-bd"/>
</dbReference>
<feature type="domain" description="Solute-binding protein family 5" evidence="2">
    <location>
        <begin position="88"/>
        <end position="431"/>
    </location>
</feature>
<dbReference type="Gene3D" id="3.40.190.10">
    <property type="entry name" value="Periplasmic binding protein-like II"/>
    <property type="match status" value="1"/>
</dbReference>
<dbReference type="CDD" id="cd00995">
    <property type="entry name" value="PBP2_NikA_DppA_OppA_like"/>
    <property type="match status" value="1"/>
</dbReference>
<dbReference type="InterPro" id="IPR000914">
    <property type="entry name" value="SBP_5_dom"/>
</dbReference>
<dbReference type="InterPro" id="IPR039424">
    <property type="entry name" value="SBP_5"/>
</dbReference>
<keyword evidence="4" id="KW-1185">Reference proteome</keyword>
<evidence type="ECO:0000259" key="2">
    <source>
        <dbReference type="Pfam" id="PF00496"/>
    </source>
</evidence>
<dbReference type="PANTHER" id="PTHR30290">
    <property type="entry name" value="PERIPLASMIC BINDING COMPONENT OF ABC TRANSPORTER"/>
    <property type="match status" value="1"/>
</dbReference>
<gene>
    <name evidence="3" type="ORF">HKK74_10105</name>
</gene>
<dbReference type="PROSITE" id="PS51257">
    <property type="entry name" value="PROKAR_LIPOPROTEIN"/>
    <property type="match status" value="1"/>
</dbReference>
<dbReference type="EMBL" id="JABVEC010000006">
    <property type="protein sequence ID" value="MBC6465847.1"/>
    <property type="molecule type" value="Genomic_DNA"/>
</dbReference>
<dbReference type="Proteomes" id="UP000805614">
    <property type="component" value="Unassembled WGS sequence"/>
</dbReference>
<name>A0ABR7LLY3_9ACTN</name>
<evidence type="ECO:0000313" key="4">
    <source>
        <dbReference type="Proteomes" id="UP000805614"/>
    </source>
</evidence>
<dbReference type="PIRSF" id="PIRSF002741">
    <property type="entry name" value="MppA"/>
    <property type="match status" value="1"/>
</dbReference>
<keyword evidence="1" id="KW-0732">Signal</keyword>
<feature type="signal peptide" evidence="1">
    <location>
        <begin position="1"/>
        <end position="26"/>
    </location>
</feature>
<accession>A0ABR7LLY3</accession>
<comment type="caution">
    <text evidence="3">The sequence shown here is derived from an EMBL/GenBank/DDBJ whole genome shotgun (WGS) entry which is preliminary data.</text>
</comment>
<proteinExistence type="predicted"/>
<dbReference type="Gene3D" id="3.90.76.10">
    <property type="entry name" value="Dipeptide-binding Protein, Domain 1"/>
    <property type="match status" value="1"/>
</dbReference>